<evidence type="ECO:0000313" key="3">
    <source>
        <dbReference type="EMBL" id="MFC0263741.1"/>
    </source>
</evidence>
<reference evidence="3 4" key="1">
    <citation type="submission" date="2024-09" db="EMBL/GenBank/DDBJ databases">
        <authorList>
            <person name="Sun Q."/>
            <person name="Mori K."/>
        </authorList>
    </citation>
    <scope>NUCLEOTIDE SEQUENCE [LARGE SCALE GENOMIC DNA]</scope>
    <source>
        <strain evidence="3 4">CCM 7650</strain>
    </source>
</reference>
<feature type="transmembrane region" description="Helical" evidence="2">
    <location>
        <begin position="7"/>
        <end position="25"/>
    </location>
</feature>
<gene>
    <name evidence="3" type="ORF">ACFFIP_13695</name>
</gene>
<dbReference type="EMBL" id="JBHLWI010000038">
    <property type="protein sequence ID" value="MFC0263741.1"/>
    <property type="molecule type" value="Genomic_DNA"/>
</dbReference>
<keyword evidence="2" id="KW-1133">Transmembrane helix</keyword>
<accession>A0ABV6FV38</accession>
<keyword evidence="2" id="KW-0472">Membrane</keyword>
<proteinExistence type="predicted"/>
<dbReference type="RefSeq" id="WP_382388233.1">
    <property type="nucleotide sequence ID" value="NZ_JBHLWI010000038.1"/>
</dbReference>
<feature type="transmembrane region" description="Helical" evidence="2">
    <location>
        <begin position="37"/>
        <end position="55"/>
    </location>
</feature>
<dbReference type="Proteomes" id="UP001589797">
    <property type="component" value="Unassembled WGS sequence"/>
</dbReference>
<organism evidence="3 4">
    <name type="scientific">Fontibacter flavus</name>
    <dbReference type="NCBI Taxonomy" id="654838"/>
    <lineage>
        <taxon>Bacteria</taxon>
        <taxon>Pseudomonadati</taxon>
        <taxon>Bacteroidota</taxon>
        <taxon>Cytophagia</taxon>
        <taxon>Cytophagales</taxon>
        <taxon>Cyclobacteriaceae</taxon>
        <taxon>Fontibacter</taxon>
    </lineage>
</organism>
<evidence type="ECO:0000256" key="1">
    <source>
        <dbReference type="SAM" id="Coils"/>
    </source>
</evidence>
<evidence type="ECO:0000313" key="4">
    <source>
        <dbReference type="Proteomes" id="UP001589797"/>
    </source>
</evidence>
<feature type="coiled-coil region" evidence="1">
    <location>
        <begin position="56"/>
        <end position="83"/>
    </location>
</feature>
<name>A0ABV6FV38_9BACT</name>
<comment type="caution">
    <text evidence="3">The sequence shown here is derived from an EMBL/GenBank/DDBJ whole genome shotgun (WGS) entry which is preliminary data.</text>
</comment>
<sequence>MKNIAQIIVTTLYLAIILIVVFFINELKNQNSYTASNFYPVLGIISIIILYVYIIREFLKGDFSKLETEVKRIKEENLILKKRISTLSLEKELRKIRGK</sequence>
<keyword evidence="4" id="KW-1185">Reference proteome</keyword>
<keyword evidence="1" id="KW-0175">Coiled coil</keyword>
<keyword evidence="2" id="KW-0812">Transmembrane</keyword>
<evidence type="ECO:0000256" key="2">
    <source>
        <dbReference type="SAM" id="Phobius"/>
    </source>
</evidence>
<protein>
    <submittedName>
        <fullName evidence="3">Uncharacterized protein</fullName>
    </submittedName>
</protein>